<gene>
    <name evidence="3" type="ORF">FUA23_03180</name>
</gene>
<dbReference type="PROSITE" id="PS51257">
    <property type="entry name" value="PROKAR_LIPOPROTEIN"/>
    <property type="match status" value="1"/>
</dbReference>
<evidence type="ECO:0000313" key="3">
    <source>
        <dbReference type="EMBL" id="TXF91239.1"/>
    </source>
</evidence>
<dbReference type="AlphaFoldDB" id="A0A5C7FXP4"/>
<dbReference type="EMBL" id="VOXD01000003">
    <property type="protein sequence ID" value="TXF91239.1"/>
    <property type="molecule type" value="Genomic_DNA"/>
</dbReference>
<accession>A0A5C7FXP4</accession>
<keyword evidence="1" id="KW-0732">Signal</keyword>
<dbReference type="Proteomes" id="UP000321907">
    <property type="component" value="Unassembled WGS sequence"/>
</dbReference>
<feature type="chain" id="PRO_5022875857" evidence="1">
    <location>
        <begin position="25"/>
        <end position="595"/>
    </location>
</feature>
<dbReference type="NCBIfam" id="TIGR04183">
    <property type="entry name" value="Por_Secre_tail"/>
    <property type="match status" value="1"/>
</dbReference>
<reference evidence="3 4" key="1">
    <citation type="submission" date="2019-08" db="EMBL/GenBank/DDBJ databases">
        <title>Lewinella sp. strain SSH13 Genome sequencing and assembly.</title>
        <authorList>
            <person name="Kim I."/>
        </authorList>
    </citation>
    <scope>NUCLEOTIDE SEQUENCE [LARGE SCALE GENOMIC DNA]</scope>
    <source>
        <strain evidence="3 4">SSH13</strain>
    </source>
</reference>
<protein>
    <submittedName>
        <fullName evidence="3">T9SS type A sorting domain-containing protein</fullName>
    </submittedName>
</protein>
<feature type="signal peptide" evidence="1">
    <location>
        <begin position="1"/>
        <end position="24"/>
    </location>
</feature>
<comment type="caution">
    <text evidence="3">The sequence shown here is derived from an EMBL/GenBank/DDBJ whole genome shotgun (WGS) entry which is preliminary data.</text>
</comment>
<evidence type="ECO:0000256" key="1">
    <source>
        <dbReference type="SAM" id="SignalP"/>
    </source>
</evidence>
<dbReference type="Pfam" id="PF18962">
    <property type="entry name" value="Por_Secre_tail"/>
    <property type="match status" value="1"/>
</dbReference>
<dbReference type="OrthoDB" id="9807496at2"/>
<keyword evidence="4" id="KW-1185">Reference proteome</keyword>
<name>A0A5C7FXP4_9BACT</name>
<dbReference type="RefSeq" id="WP_147929258.1">
    <property type="nucleotide sequence ID" value="NZ_VOXD01000003.1"/>
</dbReference>
<dbReference type="InterPro" id="IPR026444">
    <property type="entry name" value="Secre_tail"/>
</dbReference>
<evidence type="ECO:0000313" key="4">
    <source>
        <dbReference type="Proteomes" id="UP000321907"/>
    </source>
</evidence>
<sequence length="595" mass="63967">MTLINLRSLLPLCTFLLFSCSLQGQQRATDCINPTATAELDVNGVHALITNGGDLWFDGQNGRYEVTAAEDSPGENPVVAIFAGGLWLGAKDPGGGLKVAAQQYGRGFSDEGFFDYFPGPLTEDGAPAEGDCSDWDRLFKINRTSVDVFLAVYEEALAEGNLPIPANRIPLEVLGWPATGNPEFESVYGFALPDTPQGLAPFFDVDLDGMYNPRLGDYPLFCGDQAIWAVFNDAGAPHANSNTPTQLQAEIHLLAYAFASEDSVLHRTTFYEYTIINRGQEDALELYAGHWIDSDLGCFTNDLMGSSPEHELFYIYNQDGTDPETCEGFVEGYGNTAPVNIFQVVSSDVGGGNPAVEDPLMSSLMNVYNAAVGSPLPATTSPATSDEYYNYLTGRWRDGHPVTRSSLGYDTVGDTTLFVFDGGEIEDGLWRQCNVPAEIADVRQVYSTGPYNLQPGAVTSFTLAVTTIFGVDYPDGSCPDTVAIFAAAQGIKDFYDDSCTSSVLSDTNAPQSPQAIGLEVFPNPTAGELSFRLPGTTQISEIELLDATGRVVAKFTGTGHQQSVDLRQARLAPGLYLYRVGLEGGKTAAGRVVVL</sequence>
<evidence type="ECO:0000259" key="2">
    <source>
        <dbReference type="Pfam" id="PF18962"/>
    </source>
</evidence>
<proteinExistence type="predicted"/>
<feature type="domain" description="Secretion system C-terminal sorting" evidence="2">
    <location>
        <begin position="520"/>
        <end position="591"/>
    </location>
</feature>
<organism evidence="3 4">
    <name type="scientific">Neolewinella aurantiaca</name>
    <dbReference type="NCBI Taxonomy" id="2602767"/>
    <lineage>
        <taxon>Bacteria</taxon>
        <taxon>Pseudomonadati</taxon>
        <taxon>Bacteroidota</taxon>
        <taxon>Saprospiria</taxon>
        <taxon>Saprospirales</taxon>
        <taxon>Lewinellaceae</taxon>
        <taxon>Neolewinella</taxon>
    </lineage>
</organism>